<evidence type="ECO:0000256" key="10">
    <source>
        <dbReference type="ARBA" id="ARBA00023136"/>
    </source>
</evidence>
<evidence type="ECO:0000256" key="11">
    <source>
        <dbReference type="SAM" id="Phobius"/>
    </source>
</evidence>
<feature type="domain" description="ABC transporter" evidence="12">
    <location>
        <begin position="597"/>
        <end position="829"/>
    </location>
</feature>
<feature type="transmembrane region" description="Helical" evidence="11">
    <location>
        <begin position="253"/>
        <end position="279"/>
    </location>
</feature>
<reference evidence="14" key="1">
    <citation type="submission" date="2018-05" db="EMBL/GenBank/DDBJ databases">
        <title>Complete Genome Sequence of Methylobacterium sp. 17SD2-17.</title>
        <authorList>
            <person name="Srinivasan S."/>
        </authorList>
    </citation>
    <scope>NUCLEOTIDE SEQUENCE [LARGE SCALE GENOMIC DNA]</scope>
    <source>
        <strain evidence="14">17SD2-17</strain>
    </source>
</reference>
<dbReference type="SMART" id="SM00382">
    <property type="entry name" value="AAA"/>
    <property type="match status" value="2"/>
</dbReference>
<dbReference type="KEGG" id="mets:DK389_14780"/>
<feature type="transmembrane region" description="Helical" evidence="11">
    <location>
        <begin position="163"/>
        <end position="183"/>
    </location>
</feature>
<feature type="transmembrane region" description="Helical" evidence="11">
    <location>
        <begin position="39"/>
        <end position="61"/>
    </location>
</feature>
<dbReference type="PROSITE" id="PS50893">
    <property type="entry name" value="ABC_TRANSPORTER_2"/>
    <property type="match status" value="2"/>
</dbReference>
<dbReference type="GO" id="GO:0015807">
    <property type="term" value="P:L-amino acid transport"/>
    <property type="evidence" value="ECO:0007669"/>
    <property type="project" value="TreeGrafter"/>
</dbReference>
<feature type="domain" description="ABC transporter" evidence="12">
    <location>
        <begin position="343"/>
        <end position="578"/>
    </location>
</feature>
<dbReference type="InterPro" id="IPR017871">
    <property type="entry name" value="ABC_transporter-like_CS"/>
</dbReference>
<dbReference type="PANTHER" id="PTHR43820">
    <property type="entry name" value="HIGH-AFFINITY BRANCHED-CHAIN AMINO ACID TRANSPORT ATP-BINDING PROTEIN LIVF"/>
    <property type="match status" value="1"/>
</dbReference>
<evidence type="ECO:0000256" key="3">
    <source>
        <dbReference type="ARBA" id="ARBA00022448"/>
    </source>
</evidence>
<dbReference type="RefSeq" id="WP_109890665.1">
    <property type="nucleotide sequence ID" value="NZ_CP029550.1"/>
</dbReference>
<organism evidence="13 14">
    <name type="scientific">Methylobacterium durans</name>
    <dbReference type="NCBI Taxonomy" id="2202825"/>
    <lineage>
        <taxon>Bacteria</taxon>
        <taxon>Pseudomonadati</taxon>
        <taxon>Pseudomonadota</taxon>
        <taxon>Alphaproteobacteria</taxon>
        <taxon>Hyphomicrobiales</taxon>
        <taxon>Methylobacteriaceae</taxon>
        <taxon>Methylobacterium</taxon>
    </lineage>
</organism>
<comment type="similarity">
    <text evidence="2">Belongs to the ABC transporter superfamily.</text>
</comment>
<dbReference type="Pfam" id="PF02653">
    <property type="entry name" value="BPD_transp_2"/>
    <property type="match status" value="1"/>
</dbReference>
<dbReference type="GO" id="GO:0016887">
    <property type="term" value="F:ATP hydrolysis activity"/>
    <property type="evidence" value="ECO:0007669"/>
    <property type="project" value="InterPro"/>
</dbReference>
<dbReference type="SUPFAM" id="SSF52540">
    <property type="entry name" value="P-loop containing nucleoside triphosphate hydrolases"/>
    <property type="match status" value="2"/>
</dbReference>
<evidence type="ECO:0000259" key="12">
    <source>
        <dbReference type="PROSITE" id="PS50893"/>
    </source>
</evidence>
<dbReference type="InterPro" id="IPR043428">
    <property type="entry name" value="LivM-like"/>
</dbReference>
<evidence type="ECO:0000256" key="1">
    <source>
        <dbReference type="ARBA" id="ARBA00004651"/>
    </source>
</evidence>
<keyword evidence="4" id="KW-1003">Cell membrane</keyword>
<proteinExistence type="inferred from homology"/>
<feature type="transmembrane region" description="Helical" evidence="11">
    <location>
        <begin position="12"/>
        <end position="33"/>
    </location>
</feature>
<keyword evidence="14" id="KW-1185">Reference proteome</keyword>
<dbReference type="Pfam" id="PF12399">
    <property type="entry name" value="BCA_ABC_TP_C"/>
    <property type="match status" value="1"/>
</dbReference>
<dbReference type="InterPro" id="IPR001851">
    <property type="entry name" value="ABC_transp_permease"/>
</dbReference>
<keyword evidence="10 11" id="KW-0472">Membrane</keyword>
<dbReference type="EMBL" id="CP029550">
    <property type="protein sequence ID" value="AWN41546.1"/>
    <property type="molecule type" value="Genomic_DNA"/>
</dbReference>
<feature type="transmembrane region" description="Helical" evidence="11">
    <location>
        <begin position="218"/>
        <end position="241"/>
    </location>
</feature>
<keyword evidence="9 11" id="KW-1133">Transmembrane helix</keyword>
<keyword evidence="6" id="KW-0547">Nucleotide-binding</keyword>
<dbReference type="Pfam" id="PF00005">
    <property type="entry name" value="ABC_tran"/>
    <property type="match status" value="2"/>
</dbReference>
<accession>A0A2U8W8A8</accession>
<evidence type="ECO:0000256" key="4">
    <source>
        <dbReference type="ARBA" id="ARBA00022475"/>
    </source>
</evidence>
<dbReference type="GO" id="GO:0005886">
    <property type="term" value="C:plasma membrane"/>
    <property type="evidence" value="ECO:0007669"/>
    <property type="project" value="UniProtKB-SubCell"/>
</dbReference>
<dbReference type="AlphaFoldDB" id="A0A2U8W8A8"/>
<dbReference type="InterPro" id="IPR003439">
    <property type="entry name" value="ABC_transporter-like_ATP-bd"/>
</dbReference>
<gene>
    <name evidence="13" type="ORF">DK389_14780</name>
</gene>
<evidence type="ECO:0000256" key="9">
    <source>
        <dbReference type="ARBA" id="ARBA00022989"/>
    </source>
</evidence>
<dbReference type="InterPro" id="IPR032823">
    <property type="entry name" value="BCA_ABC_TP_C"/>
</dbReference>
<dbReference type="InterPro" id="IPR027417">
    <property type="entry name" value="P-loop_NTPase"/>
</dbReference>
<dbReference type="PANTHER" id="PTHR43820:SF4">
    <property type="entry name" value="HIGH-AFFINITY BRANCHED-CHAIN AMINO ACID TRANSPORT ATP-BINDING PROTEIN LIVF"/>
    <property type="match status" value="1"/>
</dbReference>
<dbReference type="GO" id="GO:0015658">
    <property type="term" value="F:branched-chain amino acid transmembrane transporter activity"/>
    <property type="evidence" value="ECO:0007669"/>
    <property type="project" value="InterPro"/>
</dbReference>
<dbReference type="InterPro" id="IPR003593">
    <property type="entry name" value="AAA+_ATPase"/>
</dbReference>
<dbReference type="Gene3D" id="3.40.50.300">
    <property type="entry name" value="P-loop containing nucleotide triphosphate hydrolases"/>
    <property type="match status" value="2"/>
</dbReference>
<dbReference type="Proteomes" id="UP000245926">
    <property type="component" value="Chromosome"/>
</dbReference>
<evidence type="ECO:0000256" key="8">
    <source>
        <dbReference type="ARBA" id="ARBA00022970"/>
    </source>
</evidence>
<keyword evidence="8" id="KW-0029">Amino-acid transport</keyword>
<dbReference type="PROSITE" id="PS00211">
    <property type="entry name" value="ABC_TRANSPORTER_1"/>
    <property type="match status" value="1"/>
</dbReference>
<dbReference type="OrthoDB" id="9805029at2"/>
<protein>
    <submittedName>
        <fullName evidence="13">ABC transporter</fullName>
    </submittedName>
</protein>
<evidence type="ECO:0000256" key="5">
    <source>
        <dbReference type="ARBA" id="ARBA00022692"/>
    </source>
</evidence>
<dbReference type="CDD" id="cd03224">
    <property type="entry name" value="ABC_TM1139_LivF_branched"/>
    <property type="match status" value="1"/>
</dbReference>
<dbReference type="CDD" id="cd03219">
    <property type="entry name" value="ABC_Mj1267_LivG_branched"/>
    <property type="match status" value="1"/>
</dbReference>
<evidence type="ECO:0000313" key="13">
    <source>
        <dbReference type="EMBL" id="AWN41546.1"/>
    </source>
</evidence>
<dbReference type="CDD" id="cd06581">
    <property type="entry name" value="TM_PBP1_LivM_like"/>
    <property type="match status" value="1"/>
</dbReference>
<evidence type="ECO:0000256" key="6">
    <source>
        <dbReference type="ARBA" id="ARBA00022741"/>
    </source>
</evidence>
<keyword evidence="3" id="KW-0813">Transport</keyword>
<feature type="transmembrane region" description="Helical" evidence="11">
    <location>
        <begin position="291"/>
        <end position="317"/>
    </location>
</feature>
<keyword evidence="5 11" id="KW-0812">Transmembrane</keyword>
<dbReference type="GO" id="GO:0005524">
    <property type="term" value="F:ATP binding"/>
    <property type="evidence" value="ECO:0007669"/>
    <property type="project" value="UniProtKB-KW"/>
</dbReference>
<comment type="subcellular location">
    <subcellularLocation>
        <location evidence="1">Cell membrane</location>
        <topology evidence="1">Multi-pass membrane protein</topology>
    </subcellularLocation>
</comment>
<feature type="transmembrane region" description="Helical" evidence="11">
    <location>
        <begin position="73"/>
        <end position="92"/>
    </location>
</feature>
<evidence type="ECO:0000313" key="14">
    <source>
        <dbReference type="Proteomes" id="UP000245926"/>
    </source>
</evidence>
<evidence type="ECO:0000256" key="7">
    <source>
        <dbReference type="ARBA" id="ARBA00022840"/>
    </source>
</evidence>
<sequence length="830" mass="85740">MRRLTRPLARHLRAPAAMPLAILALTAAGLGLVGLSQGYTHFVIALVALTVVAGTGLNVLLGLAGLISFGHAGFYALGAYASAILTLAGISFWLALPAAGLLTALVGALLAVPAMRVKGPYLAMMTIAFGFLVEHGLVEGGALTGGQNGLVITQGPVLFGETLAERGLAILSVLGAGLSLYGFHRLRLARLGRALRAVRDSEAAAASLGFDPVRVKTAAFAISAGLTGLAGAVLPPLMLFIAPSSFPFSQSILFVLSVVVGGAGTVLGPLCGALVTVLLPELLAGLAEYRLIFFGLTTLVVLWLVPAGIVGTLARLLPRMADERAPRPDETVGLPGRTEGDPLVIEGLGISFGGIRAADGVSLTAAAAQVTSLIGPNGAGKTTVLNMVSGFYRPDAGTIRLGRRDLAGAPAHAIARAGIARTYQTTRLFGSLSVLDNVMLAIAPGSLLRRNAAEDARRAAALLAFAGYAGPLGRPAAELPHVDRRLVEIARALAGAPKVLLLDEPAAGLTRADTDRIGGLLRRIAESGVAVILVEHDMPLVMGTSDHILVMDAGRPIATGRPAEIRRDPAVLRAYLGGAETPARPRPAPWQGPADPVLASHRLRAGYGAAPVLDDLALSVRPGETVALLGANGAGKSTAMRALSGLLRPVQGSIVLADRAIAGLPAHAIARLGLALVPEGRQVFPELTVVENIRLGARSRRGRIDPAEVEALLDRFPRLRERAQSRAGLLSGGEQQMLAIARGLMARPRILLLDEPSLGLAPAMINTLYAVVADLRDQGITILIVDQMAALALTVADRGYVLEQGRVVTEGSAAELQADKGLEAAYLGAA</sequence>
<evidence type="ECO:0000256" key="2">
    <source>
        <dbReference type="ARBA" id="ARBA00005417"/>
    </source>
</evidence>
<feature type="transmembrane region" description="Helical" evidence="11">
    <location>
        <begin position="122"/>
        <end position="143"/>
    </location>
</feature>
<feature type="transmembrane region" description="Helical" evidence="11">
    <location>
        <begin position="98"/>
        <end position="115"/>
    </location>
</feature>
<dbReference type="InterPro" id="IPR052156">
    <property type="entry name" value="BCAA_Transport_ATP-bd_LivF"/>
</dbReference>
<name>A0A2U8W8A8_9HYPH</name>
<keyword evidence="7" id="KW-0067">ATP-binding</keyword>